<dbReference type="InterPro" id="IPR034660">
    <property type="entry name" value="DinB/YfiT-like"/>
</dbReference>
<keyword evidence="3" id="KW-0413">Isomerase</keyword>
<dbReference type="PANTHER" id="PTHR40758">
    <property type="entry name" value="CONSERVED PROTEIN"/>
    <property type="match status" value="1"/>
</dbReference>
<dbReference type="Pfam" id="PF07398">
    <property type="entry name" value="MDMPI_C"/>
    <property type="match status" value="1"/>
</dbReference>
<dbReference type="InterPro" id="IPR017517">
    <property type="entry name" value="Maleyloyr_isom"/>
</dbReference>
<dbReference type="RefSeq" id="WP_344562121.1">
    <property type="nucleotide sequence ID" value="NZ_BAAATG010000023.1"/>
</dbReference>
<dbReference type="PANTHER" id="PTHR40758:SF1">
    <property type="entry name" value="CONSERVED PROTEIN"/>
    <property type="match status" value="1"/>
</dbReference>
<name>A0ABW0DS93_9ACTN</name>
<evidence type="ECO:0000259" key="1">
    <source>
        <dbReference type="Pfam" id="PF07398"/>
    </source>
</evidence>
<evidence type="ECO:0000259" key="2">
    <source>
        <dbReference type="Pfam" id="PF11716"/>
    </source>
</evidence>
<dbReference type="Pfam" id="PF11716">
    <property type="entry name" value="MDMPI_N"/>
    <property type="match status" value="1"/>
</dbReference>
<gene>
    <name evidence="3" type="ORF">ACFPWV_17645</name>
</gene>
<organism evidence="3 4">
    <name type="scientific">Streptomyces atrovirens</name>
    <dbReference type="NCBI Taxonomy" id="285556"/>
    <lineage>
        <taxon>Bacteria</taxon>
        <taxon>Bacillati</taxon>
        <taxon>Actinomycetota</taxon>
        <taxon>Actinomycetes</taxon>
        <taxon>Kitasatosporales</taxon>
        <taxon>Streptomycetaceae</taxon>
        <taxon>Streptomyces</taxon>
    </lineage>
</organism>
<dbReference type="GO" id="GO:0016853">
    <property type="term" value="F:isomerase activity"/>
    <property type="evidence" value="ECO:0007669"/>
    <property type="project" value="UniProtKB-KW"/>
</dbReference>
<comment type="caution">
    <text evidence="3">The sequence shown here is derived from an EMBL/GenBank/DDBJ whole genome shotgun (WGS) entry which is preliminary data.</text>
</comment>
<protein>
    <submittedName>
        <fullName evidence="3">Maleylpyruvate isomerase family mycothiol-dependent enzyme</fullName>
    </submittedName>
</protein>
<dbReference type="SUPFAM" id="SSF109854">
    <property type="entry name" value="DinB/YfiT-like putative metalloenzymes"/>
    <property type="match status" value="1"/>
</dbReference>
<proteinExistence type="predicted"/>
<dbReference type="InterPro" id="IPR010872">
    <property type="entry name" value="MDMPI_C-term_domain"/>
</dbReference>
<dbReference type="InterPro" id="IPR024344">
    <property type="entry name" value="MDMPI_metal-binding"/>
</dbReference>
<dbReference type="EMBL" id="JBHSKN010000016">
    <property type="protein sequence ID" value="MFC5241726.1"/>
    <property type="molecule type" value="Genomic_DNA"/>
</dbReference>
<evidence type="ECO:0000313" key="4">
    <source>
        <dbReference type="Proteomes" id="UP001596035"/>
    </source>
</evidence>
<dbReference type="Proteomes" id="UP001596035">
    <property type="component" value="Unassembled WGS sequence"/>
</dbReference>
<dbReference type="NCBIfam" id="TIGR03083">
    <property type="entry name" value="maleylpyruvate isomerase family mycothiol-dependent enzyme"/>
    <property type="match status" value="1"/>
</dbReference>
<accession>A0ABW0DS93</accession>
<keyword evidence="4" id="KW-1185">Reference proteome</keyword>
<feature type="domain" description="MDMPI C-terminal" evidence="1">
    <location>
        <begin position="144"/>
        <end position="235"/>
    </location>
</feature>
<reference evidence="4" key="1">
    <citation type="journal article" date="2019" name="Int. J. Syst. Evol. Microbiol.">
        <title>The Global Catalogue of Microorganisms (GCM) 10K type strain sequencing project: providing services to taxonomists for standard genome sequencing and annotation.</title>
        <authorList>
            <consortium name="The Broad Institute Genomics Platform"/>
            <consortium name="The Broad Institute Genome Sequencing Center for Infectious Disease"/>
            <person name="Wu L."/>
            <person name="Ma J."/>
        </authorList>
    </citation>
    <scope>NUCLEOTIDE SEQUENCE [LARGE SCALE GENOMIC DNA]</scope>
    <source>
        <strain evidence="4">CGMCC 4.7131</strain>
    </source>
</reference>
<feature type="domain" description="Mycothiol-dependent maleylpyruvate isomerase metal-binding" evidence="2">
    <location>
        <begin position="13"/>
        <end position="130"/>
    </location>
</feature>
<sequence length="244" mass="26367">MKSALFLETLEKEGQLLADAAERAGTDAAVPTCPGWHVRDLVRHTGAVHRWAAAFVADGHTEPRPMGEDPVLDGTGLMAWYRDGHRLLVDTLAGAAPDVECFTFLPGPPSALAFWTRRQAHETTVHRFDAESARGGTPSPVATDFAVDGVDELLRGFHARPKSRVRTPAPRVLRVRATDADAVWTVRLSQEPPVTSRGADGDAECELAGPAEQLYLALWNRVPIPAVSGDPELAALWRETSAVV</sequence>
<evidence type="ECO:0000313" key="3">
    <source>
        <dbReference type="EMBL" id="MFC5241726.1"/>
    </source>
</evidence>